<keyword evidence="2" id="KW-1185">Reference proteome</keyword>
<dbReference type="AlphaFoldDB" id="A0AAD7K5I5"/>
<evidence type="ECO:0000313" key="2">
    <source>
        <dbReference type="Proteomes" id="UP001215280"/>
    </source>
</evidence>
<name>A0AAD7K5I5_9AGAR</name>
<organism evidence="1 2">
    <name type="scientific">Mycena maculata</name>
    <dbReference type="NCBI Taxonomy" id="230809"/>
    <lineage>
        <taxon>Eukaryota</taxon>
        <taxon>Fungi</taxon>
        <taxon>Dikarya</taxon>
        <taxon>Basidiomycota</taxon>
        <taxon>Agaricomycotina</taxon>
        <taxon>Agaricomycetes</taxon>
        <taxon>Agaricomycetidae</taxon>
        <taxon>Agaricales</taxon>
        <taxon>Marasmiineae</taxon>
        <taxon>Mycenaceae</taxon>
        <taxon>Mycena</taxon>
    </lineage>
</organism>
<protein>
    <submittedName>
        <fullName evidence="1">Uncharacterized protein</fullName>
    </submittedName>
</protein>
<accession>A0AAD7K5I5</accession>
<comment type="caution">
    <text evidence="1">The sequence shown here is derived from an EMBL/GenBank/DDBJ whole genome shotgun (WGS) entry which is preliminary data.</text>
</comment>
<evidence type="ECO:0000313" key="1">
    <source>
        <dbReference type="EMBL" id="KAJ7777540.1"/>
    </source>
</evidence>
<reference evidence="1" key="1">
    <citation type="submission" date="2023-03" db="EMBL/GenBank/DDBJ databases">
        <title>Massive genome expansion in bonnet fungi (Mycena s.s.) driven by repeated elements and novel gene families across ecological guilds.</title>
        <authorList>
            <consortium name="Lawrence Berkeley National Laboratory"/>
            <person name="Harder C.B."/>
            <person name="Miyauchi S."/>
            <person name="Viragh M."/>
            <person name="Kuo A."/>
            <person name="Thoen E."/>
            <person name="Andreopoulos B."/>
            <person name="Lu D."/>
            <person name="Skrede I."/>
            <person name="Drula E."/>
            <person name="Henrissat B."/>
            <person name="Morin E."/>
            <person name="Kohler A."/>
            <person name="Barry K."/>
            <person name="LaButti K."/>
            <person name="Morin E."/>
            <person name="Salamov A."/>
            <person name="Lipzen A."/>
            <person name="Mereny Z."/>
            <person name="Hegedus B."/>
            <person name="Baldrian P."/>
            <person name="Stursova M."/>
            <person name="Weitz H."/>
            <person name="Taylor A."/>
            <person name="Grigoriev I.V."/>
            <person name="Nagy L.G."/>
            <person name="Martin F."/>
            <person name="Kauserud H."/>
        </authorList>
    </citation>
    <scope>NUCLEOTIDE SEQUENCE</scope>
    <source>
        <strain evidence="1">CBHHK188m</strain>
    </source>
</reference>
<dbReference type="Proteomes" id="UP001215280">
    <property type="component" value="Unassembled WGS sequence"/>
</dbReference>
<sequence>MIVQPFLLHSAPTCTGFVSILVYSLLDFFVRAQERHGRTFVDKMSCHRLHTLWVGVIEDRLSQVGNKLAFFARGVQQAAVRGDNLLKRLSTKDYLRRWSISNFSLLRIFPHNTRTFIVVIVSIFLRALDLTGDHRRIRRRQPLTSCMHLADPSAAVFAIQSLYEQSYCCISTQRNQEGDSVRTSKALCLPEP</sequence>
<dbReference type="EMBL" id="JARJLG010000010">
    <property type="protein sequence ID" value="KAJ7777540.1"/>
    <property type="molecule type" value="Genomic_DNA"/>
</dbReference>
<proteinExistence type="predicted"/>
<gene>
    <name evidence="1" type="ORF">DFH07DRAFT_797206</name>
</gene>